<evidence type="ECO:0000256" key="3">
    <source>
        <dbReference type="ARBA" id="ARBA00022691"/>
    </source>
</evidence>
<dbReference type="InterPro" id="IPR058240">
    <property type="entry name" value="rSAM_sf"/>
</dbReference>
<dbReference type="GO" id="GO:0046872">
    <property type="term" value="F:metal ion binding"/>
    <property type="evidence" value="ECO:0007669"/>
    <property type="project" value="UniProtKB-KW"/>
</dbReference>
<gene>
    <name evidence="7" type="ORF">BKD89_03265</name>
</gene>
<evidence type="ECO:0000256" key="5">
    <source>
        <dbReference type="ARBA" id="ARBA00023004"/>
    </source>
</evidence>
<dbReference type="SUPFAM" id="SSF102114">
    <property type="entry name" value="Radical SAM enzymes"/>
    <property type="match status" value="1"/>
</dbReference>
<dbReference type="GeneID" id="41321454"/>
<evidence type="ECO:0000313" key="8">
    <source>
        <dbReference type="Proteomes" id="UP000273278"/>
    </source>
</evidence>
<keyword evidence="6" id="KW-0411">Iron-sulfur</keyword>
<dbReference type="InterPro" id="IPR034457">
    <property type="entry name" value="Organic_radical-activating"/>
</dbReference>
<protein>
    <submittedName>
        <fullName evidence="7">Uncharacterized protein</fullName>
    </submittedName>
</protein>
<keyword evidence="5" id="KW-0408">Iron</keyword>
<reference evidence="7 8" key="1">
    <citation type="submission" date="2016-10" db="EMBL/GenBank/DDBJ databases">
        <title>Complete genome of the TMA-utilizing, human hosted archaeon Methanomethylophilus alvus Gen. nov, sp. nov., strain Mx-05, derived from a pure culture.</title>
        <authorList>
            <person name="Brugere J.-F."/>
            <person name="Ben Hania W."/>
            <person name="Chaudhary P.P."/>
            <person name="Gaci N."/>
            <person name="Borrel G."/>
            <person name="Cao Van Tuat L."/>
            <person name="Fardeau M.-L."/>
            <person name="Harris H.M.B."/>
            <person name="O'Toole P.W."/>
            <person name="Ollivier B."/>
        </authorList>
    </citation>
    <scope>NUCLEOTIDE SEQUENCE [LARGE SCALE GENOMIC DNA]</scope>
    <source>
        <strain evidence="7 8">Mx-05</strain>
    </source>
</reference>
<dbReference type="Proteomes" id="UP000273278">
    <property type="component" value="Chromosome"/>
</dbReference>
<evidence type="ECO:0000256" key="6">
    <source>
        <dbReference type="ARBA" id="ARBA00023014"/>
    </source>
</evidence>
<dbReference type="PANTHER" id="PTHR30352:SF2">
    <property type="entry name" value="ANAEROBIC RIBONUCLEOSIDE-TRIPHOSPHATE REDUCTASE-ACTIVATING PROTEIN"/>
    <property type="match status" value="1"/>
</dbReference>
<comment type="cofactor">
    <cofactor evidence="1">
        <name>[4Fe-4S] cluster</name>
        <dbReference type="ChEBI" id="CHEBI:49883"/>
    </cofactor>
</comment>
<keyword evidence="3" id="KW-0949">S-adenosyl-L-methionine</keyword>
<dbReference type="AlphaFoldDB" id="A0A3G3IG76"/>
<dbReference type="SFLD" id="SFLDG01066">
    <property type="entry name" value="organic_radical-activating_enz"/>
    <property type="match status" value="1"/>
</dbReference>
<dbReference type="SFLD" id="SFLDG01063">
    <property type="entry name" value="activating_enzymes__group_1"/>
    <property type="match status" value="1"/>
</dbReference>
<dbReference type="SFLD" id="SFLDS00029">
    <property type="entry name" value="Radical_SAM"/>
    <property type="match status" value="1"/>
</dbReference>
<accession>A0A3G3IG76</accession>
<dbReference type="GO" id="GO:0051539">
    <property type="term" value="F:4 iron, 4 sulfur cluster binding"/>
    <property type="evidence" value="ECO:0007669"/>
    <property type="project" value="UniProtKB-KW"/>
</dbReference>
<name>A0A3G3IG76_9ARCH</name>
<dbReference type="PIRSF" id="PIRSF000368">
    <property type="entry name" value="NrdG"/>
    <property type="match status" value="1"/>
</dbReference>
<dbReference type="GO" id="GO:0043365">
    <property type="term" value="F:[formate-C-acetyltransferase]-activating enzyme activity"/>
    <property type="evidence" value="ECO:0007669"/>
    <property type="project" value="InterPro"/>
</dbReference>
<dbReference type="PANTHER" id="PTHR30352">
    <property type="entry name" value="PYRUVATE FORMATE-LYASE-ACTIVATING ENZYME"/>
    <property type="match status" value="1"/>
</dbReference>
<sequence length="190" mass="21349">MTLNSNSTEPIYNVASVKLCTEALGPYKRMAIWFQGCTFNCRGCCNPELQPLEPRNLVSLTELLDSAQKSKADNGIEGVTFIGGEPTLQRNLSVLAKGIKDLGLGILMFTGRDVEDLQKDLIEHLDLVIDGRFEVEDRDYERNLIGSHNQRIINLSGRYADHIDWFTKTRSDYIEVDILDDSFITNGSAF</sequence>
<dbReference type="CDD" id="cd01335">
    <property type="entry name" value="Radical_SAM"/>
    <property type="match status" value="1"/>
</dbReference>
<dbReference type="Pfam" id="PF13353">
    <property type="entry name" value="Fer4_12"/>
    <property type="match status" value="1"/>
</dbReference>
<dbReference type="InterPro" id="IPR007197">
    <property type="entry name" value="rSAM"/>
</dbReference>
<dbReference type="InterPro" id="IPR012837">
    <property type="entry name" value="NrdG"/>
</dbReference>
<dbReference type="RefSeq" id="WP_048097757.1">
    <property type="nucleotide sequence ID" value="NZ_CAYAZF010000006.1"/>
</dbReference>
<proteinExistence type="predicted"/>
<keyword evidence="2" id="KW-0004">4Fe-4S</keyword>
<dbReference type="Gene3D" id="3.20.20.70">
    <property type="entry name" value="Aldolase class I"/>
    <property type="match status" value="1"/>
</dbReference>
<evidence type="ECO:0000256" key="1">
    <source>
        <dbReference type="ARBA" id="ARBA00001966"/>
    </source>
</evidence>
<organism evidence="7 8">
    <name type="scientific">Methanomethylophilus alvi</name>
    <dbReference type="NCBI Taxonomy" id="1291540"/>
    <lineage>
        <taxon>Archaea</taxon>
        <taxon>Methanobacteriati</taxon>
        <taxon>Thermoplasmatota</taxon>
        <taxon>Thermoplasmata</taxon>
        <taxon>Methanomassiliicoccales</taxon>
        <taxon>Methanomethylophilaceae</taxon>
        <taxon>Methanomethylophilus</taxon>
    </lineage>
</organism>
<dbReference type="GO" id="GO:0004748">
    <property type="term" value="F:ribonucleoside-diphosphate reductase activity, thioredoxin disulfide as acceptor"/>
    <property type="evidence" value="ECO:0007669"/>
    <property type="project" value="TreeGrafter"/>
</dbReference>
<evidence type="ECO:0000256" key="4">
    <source>
        <dbReference type="ARBA" id="ARBA00022723"/>
    </source>
</evidence>
<dbReference type="InterPro" id="IPR013785">
    <property type="entry name" value="Aldolase_TIM"/>
</dbReference>
<evidence type="ECO:0000313" key="7">
    <source>
        <dbReference type="EMBL" id="AYQ54825.1"/>
    </source>
</evidence>
<evidence type="ECO:0000256" key="2">
    <source>
        <dbReference type="ARBA" id="ARBA00022485"/>
    </source>
</evidence>
<keyword evidence="4" id="KW-0479">Metal-binding</keyword>
<dbReference type="EMBL" id="CP017686">
    <property type="protein sequence ID" value="AYQ54825.1"/>
    <property type="molecule type" value="Genomic_DNA"/>
</dbReference>